<feature type="region of interest" description="Disordered" evidence="1">
    <location>
        <begin position="1"/>
        <end position="29"/>
    </location>
</feature>
<protein>
    <submittedName>
        <fullName evidence="2">Uncharacterized protein</fullName>
    </submittedName>
</protein>
<name>A0A553I476_9PEZI</name>
<dbReference type="EMBL" id="VFLP01000018">
    <property type="protein sequence ID" value="TRX94973.1"/>
    <property type="molecule type" value="Genomic_DNA"/>
</dbReference>
<evidence type="ECO:0000313" key="2">
    <source>
        <dbReference type="EMBL" id="TRX94973.1"/>
    </source>
</evidence>
<organism evidence="2 3">
    <name type="scientific">Xylaria flabelliformis</name>
    <dbReference type="NCBI Taxonomy" id="2512241"/>
    <lineage>
        <taxon>Eukaryota</taxon>
        <taxon>Fungi</taxon>
        <taxon>Dikarya</taxon>
        <taxon>Ascomycota</taxon>
        <taxon>Pezizomycotina</taxon>
        <taxon>Sordariomycetes</taxon>
        <taxon>Xylariomycetidae</taxon>
        <taxon>Xylariales</taxon>
        <taxon>Xylariaceae</taxon>
        <taxon>Xylaria</taxon>
    </lineage>
</organism>
<evidence type="ECO:0000313" key="3">
    <source>
        <dbReference type="Proteomes" id="UP000319160"/>
    </source>
</evidence>
<evidence type="ECO:0000256" key="1">
    <source>
        <dbReference type="SAM" id="MobiDB-lite"/>
    </source>
</evidence>
<dbReference type="Proteomes" id="UP000319160">
    <property type="component" value="Unassembled WGS sequence"/>
</dbReference>
<proteinExistence type="predicted"/>
<dbReference type="AlphaFoldDB" id="A0A553I476"/>
<comment type="caution">
    <text evidence="2">The sequence shown here is derived from an EMBL/GenBank/DDBJ whole genome shotgun (WGS) entry which is preliminary data.</text>
</comment>
<keyword evidence="3" id="KW-1185">Reference proteome</keyword>
<sequence length="148" mass="16371">MLIKRPRAGIRPNALHSRPNPADDDGSKRRKAGGVVIIRRANNGVHIGLHTILSYMQVREVKDPTCRNFGIQLFLRVLISVDTPYKRLKVRFTPATGVTIPLDDSMEPRIHASKHNLGLGTLKGAHCDNALDRLLCGYAHDPVILAVI</sequence>
<gene>
    <name evidence="2" type="ORF">FHL15_004058</name>
</gene>
<reference evidence="3" key="1">
    <citation type="submission" date="2019-06" db="EMBL/GenBank/DDBJ databases">
        <title>Draft genome sequence of the griseofulvin-producing fungus Xylaria cubensis strain G536.</title>
        <authorList>
            <person name="Mead M.E."/>
            <person name="Raja H.A."/>
            <person name="Steenwyk J.L."/>
            <person name="Knowles S.L."/>
            <person name="Oberlies N.H."/>
            <person name="Rokas A."/>
        </authorList>
    </citation>
    <scope>NUCLEOTIDE SEQUENCE [LARGE SCALE GENOMIC DNA]</scope>
    <source>
        <strain evidence="3">G536</strain>
    </source>
</reference>
<accession>A0A553I476</accession>